<dbReference type="PANTHER" id="PTHR12526">
    <property type="entry name" value="GLYCOSYLTRANSFERASE"/>
    <property type="match status" value="1"/>
</dbReference>
<dbReference type="GO" id="GO:0016740">
    <property type="term" value="F:transferase activity"/>
    <property type="evidence" value="ECO:0007669"/>
    <property type="project" value="UniProtKB-KW"/>
</dbReference>
<dbReference type="Gene3D" id="3.40.50.2000">
    <property type="entry name" value="Glycogen Phosphorylase B"/>
    <property type="match status" value="2"/>
</dbReference>
<reference evidence="2" key="1">
    <citation type="journal article" date="2011" name="MBio">
        <title>Novel metabolic attributes of the genus Cyanothece, comprising a group of unicellular nitrogen-fixing Cyanobacteria.</title>
        <authorList>
            <person name="Bandyopadhyay A."/>
            <person name="Elvitigala T."/>
            <person name="Welsh E."/>
            <person name="Stockel J."/>
            <person name="Liberton M."/>
            <person name="Min H."/>
            <person name="Sherman L.A."/>
            <person name="Pakrasi H.B."/>
        </authorList>
    </citation>
    <scope>NUCLEOTIDE SEQUENCE [LARGE SCALE GENOMIC DNA]</scope>
    <source>
        <strain evidence="2">PCC 7822</strain>
    </source>
</reference>
<dbReference type="AlphaFoldDB" id="E0UD45"/>
<dbReference type="CAZy" id="GT4">
    <property type="family name" value="Glycosyltransferase Family 4"/>
</dbReference>
<evidence type="ECO:0000313" key="2">
    <source>
        <dbReference type="Proteomes" id="UP000008206"/>
    </source>
</evidence>
<dbReference type="HOGENOM" id="CLU_068408_0_0_3"/>
<dbReference type="Pfam" id="PF13692">
    <property type="entry name" value="Glyco_trans_1_4"/>
    <property type="match status" value="1"/>
</dbReference>
<protein>
    <submittedName>
        <fullName evidence="1">Glycosyl transferase group 1</fullName>
    </submittedName>
</protein>
<gene>
    <name evidence="1" type="ordered locus">Cyan7822_0911</name>
</gene>
<dbReference type="RefSeq" id="WP_013321035.1">
    <property type="nucleotide sequence ID" value="NC_014501.1"/>
</dbReference>
<accession>E0UD45</accession>
<evidence type="ECO:0000313" key="1">
    <source>
        <dbReference type="EMBL" id="ADN12925.1"/>
    </source>
</evidence>
<sequence length="333" mass="37528">MTKPKILHLIGDQRFGGSNHLVKQLVDSSLQKKFDFVVLKLEEAKLQLKQLRPALIIFHYPCAWKYLLDLVFLKRYSPVFICDHHYCQGFEKYQVPSVFRFHLMLKIAYLIADGVISISVAQHDWMKKHQLVNSTKVRIIQSASKIDALLNIETKPCQSPLKLGAYGRFAHQKGFDVLLNAIALLPPELFQLYLGGYGPQEAQIQAIVAKLPQVKFLGKINDLPAFLSSCDVIVVPSRWEACGLVCLEAKAAGKPVLVSAVDGLCEQVNNCGILVPPDNSQQLAEAIFSLPEQNLALWGKIGRESVRKAWSDFLIQWEQFLQEVITNKSFESQ</sequence>
<dbReference type="SUPFAM" id="SSF53756">
    <property type="entry name" value="UDP-Glycosyltransferase/glycogen phosphorylase"/>
    <property type="match status" value="1"/>
</dbReference>
<keyword evidence="1" id="KW-0808">Transferase</keyword>
<dbReference type="STRING" id="497965.Cyan7822_0911"/>
<dbReference type="CDD" id="cd03801">
    <property type="entry name" value="GT4_PimA-like"/>
    <property type="match status" value="1"/>
</dbReference>
<organism evidence="1 2">
    <name type="scientific">Gloeothece verrucosa (strain PCC 7822)</name>
    <name type="common">Cyanothece sp. (strain PCC 7822)</name>
    <dbReference type="NCBI Taxonomy" id="497965"/>
    <lineage>
        <taxon>Bacteria</taxon>
        <taxon>Bacillati</taxon>
        <taxon>Cyanobacteriota</taxon>
        <taxon>Cyanophyceae</taxon>
        <taxon>Oscillatoriophycideae</taxon>
        <taxon>Chroococcales</taxon>
        <taxon>Aphanothecaceae</taxon>
        <taxon>Gloeothece</taxon>
        <taxon>Gloeothece verrucosa</taxon>
    </lineage>
</organism>
<dbReference type="OrthoDB" id="9787617at2"/>
<dbReference type="Proteomes" id="UP000008206">
    <property type="component" value="Chromosome"/>
</dbReference>
<dbReference type="KEGG" id="cyj:Cyan7822_0911"/>
<dbReference type="EMBL" id="CP002198">
    <property type="protein sequence ID" value="ADN12925.1"/>
    <property type="molecule type" value="Genomic_DNA"/>
</dbReference>
<dbReference type="eggNOG" id="COG0438">
    <property type="taxonomic scope" value="Bacteria"/>
</dbReference>
<keyword evidence="2" id="KW-1185">Reference proteome</keyword>
<proteinExistence type="predicted"/>
<name>E0UD45_GLOV7</name>